<keyword evidence="3" id="KW-1185">Reference proteome</keyword>
<evidence type="ECO:0000313" key="2">
    <source>
        <dbReference type="EMBL" id="GFY37550.1"/>
    </source>
</evidence>
<dbReference type="OrthoDB" id="6444549at2759"/>
<proteinExistence type="predicted"/>
<comment type="caution">
    <text evidence="2">The sequence shown here is derived from an EMBL/GenBank/DDBJ whole genome shotgun (WGS) entry which is preliminary data.</text>
</comment>
<evidence type="ECO:0000313" key="3">
    <source>
        <dbReference type="Proteomes" id="UP000886998"/>
    </source>
</evidence>
<sequence>MTEFEAPESTRALTGWLSMWFPCIFAANGRFLKFATSPPIGGDRLSFPLDLATGWKFGMESVIGTSCGLLVIFLELDWVIFVGWVRRIWRYFHIRLECYSFYDCCVDSRLIFLGVRGSRERPIRAFRSESSAPRVSLSLCLVLRRWHNHW</sequence>
<protein>
    <submittedName>
        <fullName evidence="2">Uncharacterized protein</fullName>
    </submittedName>
</protein>
<organism evidence="2 3">
    <name type="scientific">Trichonephila inaurata madagascariensis</name>
    <dbReference type="NCBI Taxonomy" id="2747483"/>
    <lineage>
        <taxon>Eukaryota</taxon>
        <taxon>Metazoa</taxon>
        <taxon>Ecdysozoa</taxon>
        <taxon>Arthropoda</taxon>
        <taxon>Chelicerata</taxon>
        <taxon>Arachnida</taxon>
        <taxon>Araneae</taxon>
        <taxon>Araneomorphae</taxon>
        <taxon>Entelegynae</taxon>
        <taxon>Araneoidea</taxon>
        <taxon>Nephilidae</taxon>
        <taxon>Trichonephila</taxon>
        <taxon>Trichonephila inaurata</taxon>
    </lineage>
</organism>
<keyword evidence="1" id="KW-0812">Transmembrane</keyword>
<feature type="transmembrane region" description="Helical" evidence="1">
    <location>
        <begin position="62"/>
        <end position="85"/>
    </location>
</feature>
<dbReference type="EMBL" id="BMAV01000354">
    <property type="protein sequence ID" value="GFY37550.1"/>
    <property type="molecule type" value="Genomic_DNA"/>
</dbReference>
<keyword evidence="1" id="KW-1133">Transmembrane helix</keyword>
<keyword evidence="1" id="KW-0472">Membrane</keyword>
<dbReference type="AlphaFoldDB" id="A0A8X6WM75"/>
<evidence type="ECO:0000256" key="1">
    <source>
        <dbReference type="SAM" id="Phobius"/>
    </source>
</evidence>
<reference evidence="2" key="1">
    <citation type="submission" date="2020-08" db="EMBL/GenBank/DDBJ databases">
        <title>Multicomponent nature underlies the extraordinary mechanical properties of spider dragline silk.</title>
        <authorList>
            <person name="Kono N."/>
            <person name="Nakamura H."/>
            <person name="Mori M."/>
            <person name="Yoshida Y."/>
            <person name="Ohtoshi R."/>
            <person name="Malay A.D."/>
            <person name="Moran D.A.P."/>
            <person name="Tomita M."/>
            <person name="Numata K."/>
            <person name="Arakawa K."/>
        </authorList>
    </citation>
    <scope>NUCLEOTIDE SEQUENCE</scope>
</reference>
<name>A0A8X6WM75_9ARAC</name>
<accession>A0A8X6WM75</accession>
<dbReference type="Proteomes" id="UP000886998">
    <property type="component" value="Unassembled WGS sequence"/>
</dbReference>
<gene>
    <name evidence="2" type="ORF">TNIN_149551</name>
</gene>